<evidence type="ECO:0000313" key="1">
    <source>
        <dbReference type="EMBL" id="ROO31984.1"/>
    </source>
</evidence>
<dbReference type="AlphaFoldDB" id="A0A423Q1F0"/>
<evidence type="ECO:0000313" key="2">
    <source>
        <dbReference type="Proteomes" id="UP000285310"/>
    </source>
</evidence>
<name>A0A423Q1F0_9GAMM</name>
<sequence>MSDHTRSSLERLNEIHAAIEGIAEIQRDIDFERVCNIGEPEWWTSRHESSLINATRLLAGQAAKLTEDIQSELKAVRHGR</sequence>
<organism evidence="1 2">
    <name type="scientific">Salinisphaera japonica YTM-1</name>
    <dbReference type="NCBI Taxonomy" id="1209778"/>
    <lineage>
        <taxon>Bacteria</taxon>
        <taxon>Pseudomonadati</taxon>
        <taxon>Pseudomonadota</taxon>
        <taxon>Gammaproteobacteria</taxon>
        <taxon>Salinisphaerales</taxon>
        <taxon>Salinisphaeraceae</taxon>
        <taxon>Salinisphaera</taxon>
    </lineage>
</organism>
<comment type="caution">
    <text evidence="1">The sequence shown here is derived from an EMBL/GenBank/DDBJ whole genome shotgun (WGS) entry which is preliminary data.</text>
</comment>
<proteinExistence type="predicted"/>
<dbReference type="Proteomes" id="UP000285310">
    <property type="component" value="Unassembled WGS sequence"/>
</dbReference>
<accession>A0A423Q1F0</accession>
<dbReference type="InParanoid" id="A0A423Q1F0"/>
<dbReference type="EMBL" id="AYKG01000003">
    <property type="protein sequence ID" value="ROO31984.1"/>
    <property type="molecule type" value="Genomic_DNA"/>
</dbReference>
<dbReference type="RefSeq" id="WP_123656998.1">
    <property type="nucleotide sequence ID" value="NZ_AYKG01000003.1"/>
</dbReference>
<gene>
    <name evidence="1" type="ORF">SAJA_02095</name>
</gene>
<keyword evidence="2" id="KW-1185">Reference proteome</keyword>
<protein>
    <submittedName>
        <fullName evidence="1">Uncharacterized protein</fullName>
    </submittedName>
</protein>
<reference evidence="1 2" key="1">
    <citation type="submission" date="2013-10" db="EMBL/GenBank/DDBJ databases">
        <title>Salinisphaera japonica YTM-1 Genome Sequencing.</title>
        <authorList>
            <person name="Lai Q."/>
            <person name="Li C."/>
            <person name="Shao Z."/>
        </authorList>
    </citation>
    <scope>NUCLEOTIDE SEQUENCE [LARGE SCALE GENOMIC DNA]</scope>
    <source>
        <strain evidence="1 2">YTM-1</strain>
    </source>
</reference>